<sequence>MAHQVANYRSWDNFKKAFTNHFIPAEVELTSANTMQTYHQDKLPFNEWYQKWSHRSMNLPLLLDLSVATTRGTVLPQRRWIPADEVDVRRYESPVLQLPIFFIDSHGGGGFWLSDILHNRDHNLHNADSEASLGGGTTVHIRINWPGYGDWKRQIQNETHLRKSITLARFMKLVGASVEMFLNQWMASGHVVDTRWGIGMQGITQSHVKIIGAMHVSTHAWMPIIQFTWYVL</sequence>
<dbReference type="EMBL" id="JAGFNK010000279">
    <property type="protein sequence ID" value="KAI9454272.1"/>
    <property type="molecule type" value="Genomic_DNA"/>
</dbReference>
<reference evidence="1" key="1">
    <citation type="submission" date="2021-03" db="EMBL/GenBank/DDBJ databases">
        <title>Evolutionary priming and transition to the ectomycorrhizal habit in an iconic lineage of mushroom-forming fungi: is preadaptation a requirement?</title>
        <authorList>
            <consortium name="DOE Joint Genome Institute"/>
            <person name="Looney B.P."/>
            <person name="Miyauchi S."/>
            <person name="Morin E."/>
            <person name="Drula E."/>
            <person name="Courty P.E."/>
            <person name="Chicoki N."/>
            <person name="Fauchery L."/>
            <person name="Kohler A."/>
            <person name="Kuo A."/>
            <person name="LaButti K."/>
            <person name="Pangilinan J."/>
            <person name="Lipzen A."/>
            <person name="Riley R."/>
            <person name="Andreopoulos W."/>
            <person name="He G."/>
            <person name="Johnson J."/>
            <person name="Barry K.W."/>
            <person name="Grigoriev I.V."/>
            <person name="Nagy L."/>
            <person name="Hibbett D."/>
            <person name="Henrissat B."/>
            <person name="Matheny P.B."/>
            <person name="Labbe J."/>
            <person name="Martin A.F."/>
        </authorList>
    </citation>
    <scope>NUCLEOTIDE SEQUENCE</scope>
    <source>
        <strain evidence="1">BPL698</strain>
    </source>
</reference>
<evidence type="ECO:0000313" key="1">
    <source>
        <dbReference type="EMBL" id="KAI9454272.1"/>
    </source>
</evidence>
<keyword evidence="2" id="KW-1185">Reference proteome</keyword>
<dbReference type="Proteomes" id="UP001207468">
    <property type="component" value="Unassembled WGS sequence"/>
</dbReference>
<accession>A0ACC0TZ91</accession>
<evidence type="ECO:0000313" key="2">
    <source>
        <dbReference type="Proteomes" id="UP001207468"/>
    </source>
</evidence>
<name>A0ACC0TZ91_9AGAM</name>
<protein>
    <submittedName>
        <fullName evidence="1">Uncharacterized protein</fullName>
    </submittedName>
</protein>
<gene>
    <name evidence="1" type="ORF">F5148DRAFT_1288743</name>
</gene>
<proteinExistence type="predicted"/>
<organism evidence="1 2">
    <name type="scientific">Russula earlei</name>
    <dbReference type="NCBI Taxonomy" id="71964"/>
    <lineage>
        <taxon>Eukaryota</taxon>
        <taxon>Fungi</taxon>
        <taxon>Dikarya</taxon>
        <taxon>Basidiomycota</taxon>
        <taxon>Agaricomycotina</taxon>
        <taxon>Agaricomycetes</taxon>
        <taxon>Russulales</taxon>
        <taxon>Russulaceae</taxon>
        <taxon>Russula</taxon>
    </lineage>
</organism>
<comment type="caution">
    <text evidence="1">The sequence shown here is derived from an EMBL/GenBank/DDBJ whole genome shotgun (WGS) entry which is preliminary data.</text>
</comment>